<feature type="signal peptide" evidence="1">
    <location>
        <begin position="1"/>
        <end position="21"/>
    </location>
</feature>
<comment type="caution">
    <text evidence="2">The sequence shown here is derived from an EMBL/GenBank/DDBJ whole genome shotgun (WGS) entry which is preliminary data.</text>
</comment>
<dbReference type="PANTHER" id="PTHR42941">
    <property type="entry name" value="SLL1037 PROTEIN"/>
    <property type="match status" value="1"/>
</dbReference>
<dbReference type="Gene3D" id="3.40.190.10">
    <property type="entry name" value="Periplasmic binding protein-like II"/>
    <property type="match status" value="2"/>
</dbReference>
<evidence type="ECO:0000313" key="3">
    <source>
        <dbReference type="Proteomes" id="UP001595632"/>
    </source>
</evidence>
<protein>
    <submittedName>
        <fullName evidence="2">TAXI family TRAP transporter solute-binding subunit</fullName>
    </submittedName>
</protein>
<feature type="chain" id="PRO_5047184671" evidence="1">
    <location>
        <begin position="22"/>
        <end position="335"/>
    </location>
</feature>
<dbReference type="EMBL" id="JBHRTB010000010">
    <property type="protein sequence ID" value="MFC3144268.1"/>
    <property type="molecule type" value="Genomic_DNA"/>
</dbReference>
<keyword evidence="1" id="KW-0732">Signal</keyword>
<gene>
    <name evidence="2" type="ORF">ACFOGP_16215</name>
</gene>
<reference evidence="3" key="1">
    <citation type="journal article" date="2019" name="Int. J. Syst. Evol. Microbiol.">
        <title>The Global Catalogue of Microorganisms (GCM) 10K type strain sequencing project: providing services to taxonomists for standard genome sequencing and annotation.</title>
        <authorList>
            <consortium name="The Broad Institute Genomics Platform"/>
            <consortium name="The Broad Institute Genome Sequencing Center for Infectious Disease"/>
            <person name="Wu L."/>
            <person name="Ma J."/>
        </authorList>
    </citation>
    <scope>NUCLEOTIDE SEQUENCE [LARGE SCALE GENOMIC DNA]</scope>
    <source>
        <strain evidence="3">KCTC 52366</strain>
    </source>
</reference>
<dbReference type="SUPFAM" id="SSF53850">
    <property type="entry name" value="Periplasmic binding protein-like II"/>
    <property type="match status" value="1"/>
</dbReference>
<evidence type="ECO:0000313" key="2">
    <source>
        <dbReference type="EMBL" id="MFC3144268.1"/>
    </source>
</evidence>
<dbReference type="Proteomes" id="UP001595632">
    <property type="component" value="Unassembled WGS sequence"/>
</dbReference>
<dbReference type="Pfam" id="PF16868">
    <property type="entry name" value="NMT1_3"/>
    <property type="match status" value="1"/>
</dbReference>
<sequence length="335" mass="34838">MKAFLKGIAATAAIAAVTGFAGGDAAAQGRVTIGTNPQGSLYYTIGSGIAAVLQEEMQRPVTVQPFTGSSVYLPLISAGEVTVGLNSAIDAGGWYTGETSGEALSDLRVLARLWPLRQAYITRADDGITEVGELAGKRVVIDMTALTGVSTVNRATLLAAGLTPEDVDAIEVSGLKAGLDALVEGTVDATAAAIGIPLTQQANATIPGGIRYLSLTGENATTEFFDAELPGVYPLEVGPNPAMPEITEPVVVSAYDIFLTTSASLSDEEATNILTALYDAFPQLREDYPPLRGGSQDGLGFSSNTVPYHPAAIAFFKDKGLWSDENEAREATFAE</sequence>
<organism evidence="2 3">
    <name type="scientific">Psychromarinibacter halotolerans</name>
    <dbReference type="NCBI Taxonomy" id="1775175"/>
    <lineage>
        <taxon>Bacteria</taxon>
        <taxon>Pseudomonadati</taxon>
        <taxon>Pseudomonadota</taxon>
        <taxon>Alphaproteobacteria</taxon>
        <taxon>Rhodobacterales</taxon>
        <taxon>Paracoccaceae</taxon>
        <taxon>Psychromarinibacter</taxon>
    </lineage>
</organism>
<name>A0ABV7GUF6_9RHOB</name>
<accession>A0ABV7GUF6</accession>
<keyword evidence="3" id="KW-1185">Reference proteome</keyword>
<proteinExistence type="predicted"/>
<dbReference type="InterPro" id="IPR011852">
    <property type="entry name" value="TRAP_TAXI"/>
</dbReference>
<dbReference type="RefSeq" id="WP_275631527.1">
    <property type="nucleotide sequence ID" value="NZ_JARGYD010000001.1"/>
</dbReference>
<dbReference type="PANTHER" id="PTHR42941:SF1">
    <property type="entry name" value="SLL1037 PROTEIN"/>
    <property type="match status" value="1"/>
</dbReference>
<evidence type="ECO:0000256" key="1">
    <source>
        <dbReference type="SAM" id="SignalP"/>
    </source>
</evidence>
<dbReference type="NCBIfam" id="TIGR02122">
    <property type="entry name" value="TRAP_TAXI"/>
    <property type="match status" value="1"/>
</dbReference>